<name>A0A1N6MRY3_9GAMM</name>
<reference evidence="4" key="1">
    <citation type="submission" date="2016-12" db="EMBL/GenBank/DDBJ databases">
        <authorList>
            <person name="Gaudriault S."/>
        </authorList>
    </citation>
    <scope>NUCLEOTIDE SEQUENCE [LARGE SCALE GENOMIC DNA]</scope>
    <source>
        <strain evidence="4">HGB1681 (deposited as PTA-6826 in the American Type Culture Collection)</strain>
    </source>
</reference>
<dbReference type="Proteomes" id="UP000196435">
    <property type="component" value="Unassembled WGS sequence"/>
</dbReference>
<keyword evidence="1" id="KW-0812">Transmembrane</keyword>
<gene>
    <name evidence="2" type="ORF">Xinn_00296</name>
    <name evidence="3" type="ORF">XIS1_1210018</name>
</gene>
<protein>
    <submittedName>
        <fullName evidence="3">Uncharacterized protein</fullName>
    </submittedName>
</protein>
<dbReference type="Proteomes" id="UP000224871">
    <property type="component" value="Unassembled WGS sequence"/>
</dbReference>
<accession>A0A1N6MRY3</accession>
<dbReference type="EMBL" id="NIBU01000002">
    <property type="protein sequence ID" value="PHM38598.1"/>
    <property type="molecule type" value="Genomic_DNA"/>
</dbReference>
<dbReference type="OrthoDB" id="6627538at2"/>
<evidence type="ECO:0000313" key="5">
    <source>
        <dbReference type="Proteomes" id="UP000224871"/>
    </source>
</evidence>
<keyword evidence="5" id="KW-1185">Reference proteome</keyword>
<sequence length="243" mass="27833">MEDFLFFVAGLSFLMFIIGLLKPKIVLMPNRKVSSLIFLVVFFATIITAGQLFPSKSSPPQQATVKTISTPAPKPFKYADMTLKEYRDEYKEDRQEVVEKYIAFKNIVGQETDGFYSCLSQMSYTKSEDLKLGEVLGWCYNDYAKNPASLSKYINFDAYRSKFSTWDGSYRPLEKIIKESMHDESSYKHIETLSRRVLGGDHPYAIVKTIYSGTNLYGARVKQYVAVKVDIKTGEIIEFITEE</sequence>
<organism evidence="3 4">
    <name type="scientific">Xenorhabdus innexi</name>
    <dbReference type="NCBI Taxonomy" id="290109"/>
    <lineage>
        <taxon>Bacteria</taxon>
        <taxon>Pseudomonadati</taxon>
        <taxon>Pseudomonadota</taxon>
        <taxon>Gammaproteobacteria</taxon>
        <taxon>Enterobacterales</taxon>
        <taxon>Morganellaceae</taxon>
        <taxon>Xenorhabdus</taxon>
    </lineage>
</organism>
<proteinExistence type="predicted"/>
<dbReference type="RefSeq" id="WP_086954956.1">
    <property type="nucleotide sequence ID" value="NZ_CAWNQC010000112.1"/>
</dbReference>
<dbReference type="AlphaFoldDB" id="A0A1N6MRY3"/>
<evidence type="ECO:0000313" key="3">
    <source>
        <dbReference type="EMBL" id="SIP71608.1"/>
    </source>
</evidence>
<feature type="transmembrane region" description="Helical" evidence="1">
    <location>
        <begin position="6"/>
        <end position="21"/>
    </location>
</feature>
<keyword evidence="1" id="KW-1133">Transmembrane helix</keyword>
<dbReference type="EMBL" id="FTLG01000026">
    <property type="protein sequence ID" value="SIP71608.1"/>
    <property type="molecule type" value="Genomic_DNA"/>
</dbReference>
<evidence type="ECO:0000313" key="2">
    <source>
        <dbReference type="EMBL" id="PHM38598.1"/>
    </source>
</evidence>
<evidence type="ECO:0000313" key="4">
    <source>
        <dbReference type="Proteomes" id="UP000196435"/>
    </source>
</evidence>
<reference evidence="3" key="2">
    <citation type="submission" date="2016-12" db="EMBL/GenBank/DDBJ databases">
        <authorList>
            <person name="Song W.-J."/>
            <person name="Kurnit D.M."/>
        </authorList>
    </citation>
    <scope>NUCLEOTIDE SEQUENCE [LARGE SCALE GENOMIC DNA]</scope>
    <source>
        <strain evidence="3">HGB1681</strain>
    </source>
</reference>
<evidence type="ECO:0000256" key="1">
    <source>
        <dbReference type="SAM" id="Phobius"/>
    </source>
</evidence>
<reference evidence="2 5" key="3">
    <citation type="journal article" date="2017" name="Nat. Microbiol.">
        <title>Natural product diversity associated with the nematode symbionts Photorhabdus and Xenorhabdus.</title>
        <authorList>
            <person name="Tobias N.J."/>
            <person name="Wolff H."/>
            <person name="Djahanschiri B."/>
            <person name="Grundmann F."/>
            <person name="Kronenwerth M."/>
            <person name="Shi Y.M."/>
            <person name="Simonyi S."/>
            <person name="Grun P."/>
            <person name="Shapiro-Ilan D."/>
            <person name="Pidot S.J."/>
            <person name="Stinear T.P."/>
            <person name="Ebersberger I."/>
            <person name="Bode H.B."/>
        </authorList>
    </citation>
    <scope>NUCLEOTIDE SEQUENCE [LARGE SCALE GENOMIC DNA]</scope>
    <source>
        <strain evidence="2 5">DSM 16336</strain>
    </source>
</reference>
<feature type="transmembrane region" description="Helical" evidence="1">
    <location>
        <begin position="33"/>
        <end position="53"/>
    </location>
</feature>
<keyword evidence="1" id="KW-0472">Membrane</keyword>